<evidence type="ECO:0000313" key="1">
    <source>
        <dbReference type="EMBL" id="WDR22161.1"/>
    </source>
</evidence>
<protein>
    <submittedName>
        <fullName evidence="1">Uncharacterized protein</fullName>
    </submittedName>
</protein>
<organism evidence="1 2">
    <name type="scientific">Salmonella phage vB_SenS_UTK0009</name>
    <dbReference type="NCBI Taxonomy" id="3028908"/>
    <lineage>
        <taxon>Viruses</taxon>
        <taxon>Duplodnaviria</taxon>
        <taxon>Heunggongvirae</taxon>
        <taxon>Uroviricota</taxon>
        <taxon>Caudoviricetes</taxon>
        <taxon>Demerecviridae</taxon>
        <taxon>Markadamsvirinae</taxon>
        <taxon>Epseptimavirus</taxon>
        <taxon>Epseptimavirus UTK0009</taxon>
    </lineage>
</organism>
<sequence>MKRSMLALLLVSTSISAQPQQPELCQVQVCNKLERFSLDIWSHVKDKMGEQCFDIVLPKEQAIPDTVLGSESRWWQGSSINPTKKSVTRIKQVYHCNVQ</sequence>
<proteinExistence type="predicted"/>
<dbReference type="EMBL" id="OQ359889">
    <property type="protein sequence ID" value="WDR22161.1"/>
    <property type="molecule type" value="Genomic_DNA"/>
</dbReference>
<evidence type="ECO:0000313" key="2">
    <source>
        <dbReference type="Proteomes" id="UP001216229"/>
    </source>
</evidence>
<name>A0AAE9ZP17_9CAUD</name>
<reference evidence="1 2" key="1">
    <citation type="submission" date="2023-01" db="EMBL/GenBank/DDBJ databases">
        <title>Characterization of a Diverse Collection of Salmonella Phages Isolated from Tennessee Wastewater.</title>
        <authorList>
            <person name="Bryan D.W."/>
            <person name="Hudson L.K."/>
            <person name="Wang J."/>
            <person name="Denes T.G."/>
        </authorList>
    </citation>
    <scope>NUCLEOTIDE SEQUENCE [LARGE SCALE GENOMIC DNA]</scope>
</reference>
<accession>A0AAE9ZP17</accession>
<keyword evidence="2" id="KW-1185">Reference proteome</keyword>
<gene>
    <name evidence="1" type="ORF">PJM41_0076</name>
</gene>
<dbReference type="RefSeq" id="YP_012787057.1">
    <property type="nucleotide sequence ID" value="NC_111487.1"/>
</dbReference>
<dbReference type="GeneID" id="301841283"/>
<dbReference type="Proteomes" id="UP001216229">
    <property type="component" value="Segment"/>
</dbReference>